<dbReference type="PANTHER" id="PTHR33445">
    <property type="entry name" value="ATP SYNTHASE SUBUNIT B', CHLOROPLASTIC"/>
    <property type="match status" value="1"/>
</dbReference>
<keyword evidence="14" id="KW-1003">Cell membrane</keyword>
<comment type="subcellular location">
    <subcellularLocation>
        <location evidence="14">Cell membrane</location>
        <topology evidence="14">Single-pass membrane protein</topology>
    </subcellularLocation>
    <subcellularLocation>
        <location evidence="13">Endomembrane system</location>
        <topology evidence="13">Single-pass membrane protein</topology>
    </subcellularLocation>
</comment>
<evidence type="ECO:0000256" key="15">
    <source>
        <dbReference type="SAM" id="MobiDB-lite"/>
    </source>
</evidence>
<dbReference type="Proteomes" id="UP000055136">
    <property type="component" value="Chromosome"/>
</dbReference>
<keyword evidence="17" id="KW-1185">Reference proteome</keyword>
<comment type="subunit">
    <text evidence="14">F-type ATPases have 2 components, F(1) - the catalytic core - and F(0) - the membrane proton channel. F(1) has five subunits: alpha(3), beta(3), gamma(1), delta(1), epsilon(1). F(0) has three main subunits: a(1), b(2) and c(10-14). The alpha and beta chains form an alternating ring which encloses part of the gamma chain. F(1) is attached to F(0) by a central stalk formed by the gamma and epsilon chains, while a peripheral stalk is formed by the delta and b chains.</text>
</comment>
<dbReference type="GO" id="GO:0005886">
    <property type="term" value="C:plasma membrane"/>
    <property type="evidence" value="ECO:0007669"/>
    <property type="project" value="UniProtKB-SubCell"/>
</dbReference>
<feature type="region of interest" description="Disordered" evidence="15">
    <location>
        <begin position="44"/>
        <end position="63"/>
    </location>
</feature>
<evidence type="ECO:0000256" key="3">
    <source>
        <dbReference type="ARBA" id="ARBA00022547"/>
    </source>
</evidence>
<dbReference type="CDD" id="cd06503">
    <property type="entry name" value="ATP-synt_Fo_b"/>
    <property type="match status" value="1"/>
</dbReference>
<dbReference type="InterPro" id="IPR017707">
    <property type="entry name" value="Alt_ATP_synth_F0_bsu"/>
</dbReference>
<dbReference type="AlphaFoldDB" id="A0A0S2TFD5"/>
<evidence type="ECO:0000256" key="8">
    <source>
        <dbReference type="ARBA" id="ARBA00023136"/>
    </source>
</evidence>
<evidence type="ECO:0000256" key="12">
    <source>
        <dbReference type="ARBA" id="ARBA00026054"/>
    </source>
</evidence>
<dbReference type="STRING" id="1748243.Tel_12405"/>
<keyword evidence="3 14" id="KW-0138">CF(0)</keyword>
<keyword evidence="7 14" id="KW-0406">Ion transport</keyword>
<evidence type="ECO:0000256" key="5">
    <source>
        <dbReference type="ARBA" id="ARBA00022781"/>
    </source>
</evidence>
<evidence type="ECO:0000313" key="16">
    <source>
        <dbReference type="EMBL" id="ALP53872.1"/>
    </source>
</evidence>
<keyword evidence="8 14" id="KW-0472">Membrane</keyword>
<evidence type="ECO:0000256" key="7">
    <source>
        <dbReference type="ARBA" id="ARBA00023065"/>
    </source>
</evidence>
<evidence type="ECO:0000256" key="11">
    <source>
        <dbReference type="ARBA" id="ARBA00025614"/>
    </source>
</evidence>
<dbReference type="InterPro" id="IPR005864">
    <property type="entry name" value="ATP_synth_F0_bsu_bac"/>
</dbReference>
<dbReference type="KEGG" id="tee:Tel_12405"/>
<feature type="transmembrane region" description="Helical" evidence="14">
    <location>
        <begin position="6"/>
        <end position="27"/>
    </location>
</feature>
<comment type="function">
    <text evidence="10 14">F(1)F(0) ATP synthase produces ATP from ADP in the presence of a proton or sodium gradient. F-type ATPases consist of two structural domains, F(1) containing the extramembraneous catalytic core and F(0) containing the membrane proton channel, linked together by a central stalk and a peripheral stalk. During catalysis, ATP synthesis in the catalytic domain of F(1) is coupled via a rotary mechanism of the central stalk subunits to proton translocation.</text>
</comment>
<name>A0A0S2TFD5_9GAMM</name>
<dbReference type="GO" id="GO:0046961">
    <property type="term" value="F:proton-transporting ATPase activity, rotational mechanism"/>
    <property type="evidence" value="ECO:0007669"/>
    <property type="project" value="TreeGrafter"/>
</dbReference>
<dbReference type="EMBL" id="CP013099">
    <property type="protein sequence ID" value="ALP53872.1"/>
    <property type="molecule type" value="Genomic_DNA"/>
</dbReference>
<evidence type="ECO:0000256" key="14">
    <source>
        <dbReference type="HAMAP-Rule" id="MF_01398"/>
    </source>
</evidence>
<keyword evidence="6 14" id="KW-1133">Transmembrane helix</keyword>
<organism evidence="16 17">
    <name type="scientific">Candidatus Tenderia electrophaga</name>
    <dbReference type="NCBI Taxonomy" id="1748243"/>
    <lineage>
        <taxon>Bacteria</taxon>
        <taxon>Pseudomonadati</taxon>
        <taxon>Pseudomonadota</taxon>
        <taxon>Gammaproteobacteria</taxon>
        <taxon>Candidatus Tenderiales</taxon>
        <taxon>Candidatus Tenderiaceae</taxon>
        <taxon>Candidatus Tenderia</taxon>
    </lineage>
</organism>
<evidence type="ECO:0000256" key="10">
    <source>
        <dbReference type="ARBA" id="ARBA00025198"/>
    </source>
</evidence>
<gene>
    <name evidence="14" type="primary">atpF</name>
    <name evidence="16" type="ORF">Tel_12405</name>
</gene>
<proteinExistence type="inferred from homology"/>
<dbReference type="PANTHER" id="PTHR33445:SF2">
    <property type="entry name" value="ATP SYNTHASE SUBUNIT B', CHLOROPLASTIC"/>
    <property type="match status" value="1"/>
</dbReference>
<evidence type="ECO:0000256" key="6">
    <source>
        <dbReference type="ARBA" id="ARBA00022989"/>
    </source>
</evidence>
<keyword evidence="9 14" id="KW-0066">ATP synthesis</keyword>
<dbReference type="GO" id="GO:0012505">
    <property type="term" value="C:endomembrane system"/>
    <property type="evidence" value="ECO:0007669"/>
    <property type="project" value="UniProtKB-SubCell"/>
</dbReference>
<dbReference type="NCBIfam" id="TIGR01144">
    <property type="entry name" value="ATP_synt_b"/>
    <property type="match status" value="1"/>
</dbReference>
<evidence type="ECO:0000256" key="2">
    <source>
        <dbReference type="ARBA" id="ARBA00022448"/>
    </source>
</evidence>
<evidence type="ECO:0000256" key="13">
    <source>
        <dbReference type="ARBA" id="ARBA00037847"/>
    </source>
</evidence>
<dbReference type="InterPro" id="IPR002146">
    <property type="entry name" value="ATP_synth_b/b'su_bac/chlpt"/>
</dbReference>
<protein>
    <recommendedName>
        <fullName evidence="14">ATP synthase subunit b</fullName>
    </recommendedName>
    <alternativeName>
        <fullName evidence="14">ATP synthase F(0) sector subunit b</fullName>
    </alternativeName>
    <alternativeName>
        <fullName evidence="14">ATPase subunit I</fullName>
    </alternativeName>
    <alternativeName>
        <fullName evidence="14">F-type ATPase subunit b</fullName>
        <shortName evidence="14">F-ATPase subunit b</shortName>
    </alternativeName>
</protein>
<accession>A0A0S2TFD5</accession>
<feature type="region of interest" description="Disordered" evidence="15">
    <location>
        <begin position="68"/>
        <end position="87"/>
    </location>
</feature>
<keyword evidence="2 14" id="KW-0813">Transport</keyword>
<dbReference type="GO" id="GO:0045259">
    <property type="term" value="C:proton-transporting ATP synthase complex"/>
    <property type="evidence" value="ECO:0007669"/>
    <property type="project" value="UniProtKB-KW"/>
</dbReference>
<reference evidence="16" key="1">
    <citation type="submission" date="2015-10" db="EMBL/GenBank/DDBJ databases">
        <title>Description of Candidatus Tenderia electrophaga gen. nov, sp. nov., an Uncultivated Electroautotroph from a Biocathode Enrichment.</title>
        <authorList>
            <person name="Eddie B.J."/>
            <person name="Malanoski A.P."/>
            <person name="Wang Z."/>
            <person name="Hall R.J."/>
            <person name="Oh S.D."/>
            <person name="Heiner C."/>
            <person name="Lin B."/>
            <person name="Strycharz-Glaven S.M."/>
        </authorList>
    </citation>
    <scope>NUCLEOTIDE SEQUENCE [LARGE SCALE GENOMIC DNA]</scope>
    <source>
        <strain evidence="16">NRL1</strain>
    </source>
</reference>
<dbReference type="GO" id="GO:0046933">
    <property type="term" value="F:proton-transporting ATP synthase activity, rotational mechanism"/>
    <property type="evidence" value="ECO:0007669"/>
    <property type="project" value="UniProtKB-UniRule"/>
</dbReference>
<comment type="similarity">
    <text evidence="1 14">Belongs to the ATPase B chain family.</text>
</comment>
<sequence length="252" mass="29463">MTIDWITVTAQIINFLILVWLLKRFLYQPVINAMDRREQRISERLSQAQQREQEAEDEAQDYRQRREALEQQRQDTLQQAEDEAEQRRQQLLDEARREVDELRHQWRGELKQEQHNFLAELKRRGAHSVAAIADRALTDLADADLERQIISNFLQRLDKLDEATRNMLADDNKEVRLRSSFALDDDTRRRIGDAVENALGQRLELQYEQTEELVCGIELVTEGRKLGWSVAQYMDSLEASMKKVLDGAPGSS</sequence>
<evidence type="ECO:0000256" key="1">
    <source>
        <dbReference type="ARBA" id="ARBA00005513"/>
    </source>
</evidence>
<keyword evidence="4 14" id="KW-0812">Transmembrane</keyword>
<dbReference type="NCBIfam" id="TIGR03321">
    <property type="entry name" value="alt_F1F0_F0_B"/>
    <property type="match status" value="1"/>
</dbReference>
<comment type="function">
    <text evidence="11">Component of the F(0) channel, it forms part of the peripheral stalk, linking F(1) to F(0). The b'-subunit is a diverged and duplicated form of b found in plants and photosynthetic bacteria.</text>
</comment>
<dbReference type="HAMAP" id="MF_01398">
    <property type="entry name" value="ATP_synth_b_bprime"/>
    <property type="match status" value="1"/>
</dbReference>
<evidence type="ECO:0000313" key="17">
    <source>
        <dbReference type="Proteomes" id="UP000055136"/>
    </source>
</evidence>
<keyword evidence="5 14" id="KW-0375">Hydrogen ion transport</keyword>
<dbReference type="Pfam" id="PF00430">
    <property type="entry name" value="ATP-synt_B"/>
    <property type="match status" value="1"/>
</dbReference>
<comment type="subunit">
    <text evidence="12">F-type ATPases have 2 components, F(1) - the catalytic core - and F(0) - the membrane proton channel. F(1) has five subunits: alpha(3), beta(3), gamma(1), delta(1), epsilon(1). F(0) has four main subunits: a(1), b(2) and c(10-14). The alpha and beta chains form an alternating ring which encloses part of the gamma chain. F(1) is attached to F(0) by a central stalk formed by the gamma and epsilon chains, while a peripheral stalk is formed by the delta and b chains.</text>
</comment>
<dbReference type="InterPro" id="IPR050059">
    <property type="entry name" value="ATP_synthase_B_chain"/>
</dbReference>
<evidence type="ECO:0000256" key="4">
    <source>
        <dbReference type="ARBA" id="ARBA00022692"/>
    </source>
</evidence>
<evidence type="ECO:0000256" key="9">
    <source>
        <dbReference type="ARBA" id="ARBA00023310"/>
    </source>
</evidence>